<evidence type="ECO:0000256" key="1">
    <source>
        <dbReference type="ARBA" id="ARBA00004651"/>
    </source>
</evidence>
<dbReference type="EMBL" id="MHKX01000022">
    <property type="protein sequence ID" value="OGY97838.1"/>
    <property type="molecule type" value="Genomic_DNA"/>
</dbReference>
<comment type="caution">
    <text evidence="15">The sequence shown here is derived from an EMBL/GenBank/DDBJ whole genome shotgun (WGS) entry which is preliminary data.</text>
</comment>
<evidence type="ECO:0000256" key="8">
    <source>
        <dbReference type="ARBA" id="ARBA00022989"/>
    </source>
</evidence>
<feature type="transmembrane region" description="Helical" evidence="14">
    <location>
        <begin position="249"/>
        <end position="267"/>
    </location>
</feature>
<keyword evidence="8 14" id="KW-1133">Transmembrane helix</keyword>
<evidence type="ECO:0000313" key="16">
    <source>
        <dbReference type="Proteomes" id="UP000179059"/>
    </source>
</evidence>
<keyword evidence="14" id="KW-0133">Cell shape</keyword>
<keyword evidence="5 14" id="KW-1003">Cell membrane</keyword>
<dbReference type="PANTHER" id="PTHR30622">
    <property type="entry name" value="UNDECAPRENYL-DIPHOSPHATASE"/>
    <property type="match status" value="1"/>
</dbReference>
<evidence type="ECO:0000256" key="11">
    <source>
        <dbReference type="ARBA" id="ARBA00032707"/>
    </source>
</evidence>
<evidence type="ECO:0000256" key="3">
    <source>
        <dbReference type="ARBA" id="ARBA00012374"/>
    </source>
</evidence>
<keyword evidence="14" id="KW-0961">Cell wall biogenesis/degradation</keyword>
<evidence type="ECO:0000256" key="4">
    <source>
        <dbReference type="ARBA" id="ARBA00021581"/>
    </source>
</evidence>
<dbReference type="GO" id="GO:0009252">
    <property type="term" value="P:peptidoglycan biosynthetic process"/>
    <property type="evidence" value="ECO:0007669"/>
    <property type="project" value="UniProtKB-KW"/>
</dbReference>
<comment type="subcellular location">
    <subcellularLocation>
        <location evidence="1 14">Cell membrane</location>
        <topology evidence="1 14">Multi-pass membrane protein</topology>
    </subcellularLocation>
</comment>
<feature type="transmembrane region" description="Helical" evidence="14">
    <location>
        <begin position="187"/>
        <end position="207"/>
    </location>
</feature>
<comment type="similarity">
    <text evidence="2 14">Belongs to the UppP family.</text>
</comment>
<feature type="transmembrane region" description="Helical" evidence="14">
    <location>
        <begin position="219"/>
        <end position="237"/>
    </location>
</feature>
<evidence type="ECO:0000256" key="14">
    <source>
        <dbReference type="HAMAP-Rule" id="MF_01006"/>
    </source>
</evidence>
<dbReference type="GO" id="GO:0046677">
    <property type="term" value="P:response to antibiotic"/>
    <property type="evidence" value="ECO:0007669"/>
    <property type="project" value="UniProtKB-UniRule"/>
</dbReference>
<dbReference type="HAMAP" id="MF_01006">
    <property type="entry name" value="Undec_diphosphatase"/>
    <property type="match status" value="1"/>
</dbReference>
<dbReference type="GO" id="GO:0005886">
    <property type="term" value="C:plasma membrane"/>
    <property type="evidence" value="ECO:0007669"/>
    <property type="project" value="UniProtKB-SubCell"/>
</dbReference>
<dbReference type="STRING" id="1798647.A2855_03020"/>
<dbReference type="GO" id="GO:0008360">
    <property type="term" value="P:regulation of cell shape"/>
    <property type="evidence" value="ECO:0007669"/>
    <property type="project" value="UniProtKB-KW"/>
</dbReference>
<keyword evidence="6 14" id="KW-0812">Transmembrane</keyword>
<organism evidence="15 16">
    <name type="scientific">Candidatus Liptonbacteria bacterium RIFCSPHIGHO2_01_FULL_57_28</name>
    <dbReference type="NCBI Taxonomy" id="1798647"/>
    <lineage>
        <taxon>Bacteria</taxon>
        <taxon>Candidatus Liptoniibacteriota</taxon>
    </lineage>
</organism>
<dbReference type="PANTHER" id="PTHR30622:SF3">
    <property type="entry name" value="UNDECAPRENYL-DIPHOSPHATASE"/>
    <property type="match status" value="1"/>
</dbReference>
<feature type="transmembrane region" description="Helical" evidence="14">
    <location>
        <begin position="98"/>
        <end position="117"/>
    </location>
</feature>
<keyword evidence="14" id="KW-0573">Peptidoglycan synthesis</keyword>
<protein>
    <recommendedName>
        <fullName evidence="4 14">Undecaprenyl-diphosphatase</fullName>
        <ecNumber evidence="3 14">3.6.1.27</ecNumber>
    </recommendedName>
    <alternativeName>
        <fullName evidence="12 14">Bacitracin resistance protein</fullName>
    </alternativeName>
    <alternativeName>
        <fullName evidence="11 14">Undecaprenyl pyrophosphate phosphatase</fullName>
    </alternativeName>
</protein>
<evidence type="ECO:0000256" key="13">
    <source>
        <dbReference type="ARBA" id="ARBA00047594"/>
    </source>
</evidence>
<dbReference type="AlphaFoldDB" id="A0A1G2C8X2"/>
<comment type="catalytic activity">
    <reaction evidence="13 14">
        <text>di-trans,octa-cis-undecaprenyl diphosphate + H2O = di-trans,octa-cis-undecaprenyl phosphate + phosphate + H(+)</text>
        <dbReference type="Rhea" id="RHEA:28094"/>
        <dbReference type="ChEBI" id="CHEBI:15377"/>
        <dbReference type="ChEBI" id="CHEBI:15378"/>
        <dbReference type="ChEBI" id="CHEBI:43474"/>
        <dbReference type="ChEBI" id="CHEBI:58405"/>
        <dbReference type="ChEBI" id="CHEBI:60392"/>
        <dbReference type="EC" id="3.6.1.27"/>
    </reaction>
</comment>
<keyword evidence="10 14" id="KW-0046">Antibiotic resistance</keyword>
<evidence type="ECO:0000256" key="5">
    <source>
        <dbReference type="ARBA" id="ARBA00022475"/>
    </source>
</evidence>
<dbReference type="GO" id="GO:0050380">
    <property type="term" value="F:undecaprenyl-diphosphatase activity"/>
    <property type="evidence" value="ECO:0007669"/>
    <property type="project" value="UniProtKB-UniRule"/>
</dbReference>
<accession>A0A1G2C8X2</accession>
<gene>
    <name evidence="14" type="primary">uppP</name>
    <name evidence="15" type="ORF">A2855_03020</name>
</gene>
<dbReference type="GO" id="GO:0071555">
    <property type="term" value="P:cell wall organization"/>
    <property type="evidence" value="ECO:0007669"/>
    <property type="project" value="UniProtKB-KW"/>
</dbReference>
<dbReference type="Proteomes" id="UP000179059">
    <property type="component" value="Unassembled WGS sequence"/>
</dbReference>
<feature type="transmembrane region" description="Helical" evidence="14">
    <location>
        <begin position="40"/>
        <end position="62"/>
    </location>
</feature>
<evidence type="ECO:0000256" key="7">
    <source>
        <dbReference type="ARBA" id="ARBA00022801"/>
    </source>
</evidence>
<evidence type="ECO:0000256" key="10">
    <source>
        <dbReference type="ARBA" id="ARBA00023251"/>
    </source>
</evidence>
<comment type="function">
    <text evidence="14">Catalyzes the dephosphorylation of undecaprenyl diphosphate (UPP). Confers resistance to bacitracin.</text>
</comment>
<evidence type="ECO:0000256" key="9">
    <source>
        <dbReference type="ARBA" id="ARBA00023136"/>
    </source>
</evidence>
<dbReference type="EC" id="3.6.1.27" evidence="3 14"/>
<dbReference type="Pfam" id="PF02673">
    <property type="entry name" value="BacA"/>
    <property type="match status" value="1"/>
</dbReference>
<feature type="transmembrane region" description="Helical" evidence="14">
    <location>
        <begin position="74"/>
        <end position="92"/>
    </location>
</feature>
<evidence type="ECO:0000313" key="15">
    <source>
        <dbReference type="EMBL" id="OGY97838.1"/>
    </source>
</evidence>
<sequence length="268" mass="28340">MSDLAALILGVVEGFTEFLPISSTAHLILASRLLGVAQSEFAKTFEIAIQSGAILAVVVLYWRKFLDWDVLKKVAAAFVPTGIIGLAAYSFVKNYLLEDISVVLWALGIGGALLIIFERWKRRVSINAAAGAPSGASVALPTAGEAITYKKAVGIGVFQAVAVIPGVSRAAATIVGGMLLGIGRAQIVEFSFLLAVPTMLAATGLDLVRNANAFSSSEVGTLAIGMVVSFLAATLSIKFLLRYIKTHDFTGFGIYRILLALLFLLLFT</sequence>
<keyword evidence="9 14" id="KW-0472">Membrane</keyword>
<keyword evidence="7 14" id="KW-0378">Hydrolase</keyword>
<evidence type="ECO:0000256" key="6">
    <source>
        <dbReference type="ARBA" id="ARBA00022692"/>
    </source>
</evidence>
<reference evidence="15 16" key="1">
    <citation type="journal article" date="2016" name="Nat. Commun.">
        <title>Thousands of microbial genomes shed light on interconnected biogeochemical processes in an aquifer system.</title>
        <authorList>
            <person name="Anantharaman K."/>
            <person name="Brown C.T."/>
            <person name="Hug L.A."/>
            <person name="Sharon I."/>
            <person name="Castelle C.J."/>
            <person name="Probst A.J."/>
            <person name="Thomas B.C."/>
            <person name="Singh A."/>
            <person name="Wilkins M.J."/>
            <person name="Karaoz U."/>
            <person name="Brodie E.L."/>
            <person name="Williams K.H."/>
            <person name="Hubbard S.S."/>
            <person name="Banfield J.F."/>
        </authorList>
    </citation>
    <scope>NUCLEOTIDE SEQUENCE [LARGE SCALE GENOMIC DNA]</scope>
</reference>
<comment type="miscellaneous">
    <text evidence="14">Bacitracin is thought to be involved in the inhibition of peptidoglycan synthesis by sequestering undecaprenyl diphosphate, thereby reducing the pool of lipid carrier available.</text>
</comment>
<name>A0A1G2C8X2_9BACT</name>
<proteinExistence type="inferred from homology"/>
<evidence type="ECO:0000256" key="2">
    <source>
        <dbReference type="ARBA" id="ARBA00010621"/>
    </source>
</evidence>
<dbReference type="InterPro" id="IPR003824">
    <property type="entry name" value="UppP"/>
</dbReference>
<evidence type="ECO:0000256" key="12">
    <source>
        <dbReference type="ARBA" id="ARBA00032932"/>
    </source>
</evidence>